<accession>A0A2T0TVA4</accession>
<dbReference type="PANTHER" id="PTHR43248:SF29">
    <property type="entry name" value="TRIPEPTIDYL AMINOPEPTIDASE"/>
    <property type="match status" value="1"/>
</dbReference>
<reference evidence="5 6" key="1">
    <citation type="submission" date="2018-03" db="EMBL/GenBank/DDBJ databases">
        <title>Genomic Encyclopedia of Archaeal and Bacterial Type Strains, Phase II (KMG-II): from individual species to whole genera.</title>
        <authorList>
            <person name="Goeker M."/>
        </authorList>
    </citation>
    <scope>NUCLEOTIDE SEQUENCE [LARGE SCALE GENOMIC DNA]</scope>
    <source>
        <strain evidence="5 6">DSM 45416</strain>
    </source>
</reference>
<evidence type="ECO:0000313" key="5">
    <source>
        <dbReference type="EMBL" id="PRY49632.1"/>
    </source>
</evidence>
<dbReference type="GO" id="GO:0016787">
    <property type="term" value="F:hydrolase activity"/>
    <property type="evidence" value="ECO:0007669"/>
    <property type="project" value="UniProtKB-KW"/>
</dbReference>
<organism evidence="5 6">
    <name type="scientific">Geodermatophilus tzadiensis</name>
    <dbReference type="NCBI Taxonomy" id="1137988"/>
    <lineage>
        <taxon>Bacteria</taxon>
        <taxon>Bacillati</taxon>
        <taxon>Actinomycetota</taxon>
        <taxon>Actinomycetes</taxon>
        <taxon>Geodermatophilales</taxon>
        <taxon>Geodermatophilaceae</taxon>
        <taxon>Geodermatophilus</taxon>
    </lineage>
</organism>
<sequence length="520" mass="53979">MRLRRGLLAASTGLLLAVTGCTSFSESVSASGSSAATTTPAEAEAAPIAWTDCDAQISQLLAGTPGSERDIAFECGRTEVPIDHDEADGATLPLFLIRAKLAGQTDRIGSLLVNPGGPGASGADAALGLALSLPEDVLRRFDLVGFDPRGVGLSTPVECLPAELKDRSIAAEPRPTTQEQMDEVLALTDEAAAACAEEYGDALGTFNTVDTARDMDLLRESLGDEQLTYLGYSYGTTLGSTYAELYPDRVRAMVLDAAVDPDVDPQADAEASAAALEAGFDAFAANCTGLVSGCPIGDDPRRWLEDLLAQAAASPIPSTAAGETRTATPGVVMTAVVAALYDPGSWPQLSQSLAAARSNNDSAGLFSLADSYSGRLPDGGYTNLFDANVAVNCADTPEDEVFSEEQVLQLAQDWGQRYPLFGAGKASSLYTCGVWEAPRTPLPERDAEGSAPVLVVGTQGDPVTPLPGAVDLAEDLDAGVLLTWQGQGHTAYPRTPCVTDAVNAYLIDLTVPQDGLTCPA</sequence>
<dbReference type="RefSeq" id="WP_106276747.1">
    <property type="nucleotide sequence ID" value="NZ_PVTG01000005.1"/>
</dbReference>
<dbReference type="PROSITE" id="PS51257">
    <property type="entry name" value="PROKAR_LIPOPROTEIN"/>
    <property type="match status" value="1"/>
</dbReference>
<evidence type="ECO:0000313" key="6">
    <source>
        <dbReference type="Proteomes" id="UP000239210"/>
    </source>
</evidence>
<dbReference type="PANTHER" id="PTHR43248">
    <property type="entry name" value="2-SUCCINYL-6-HYDROXY-2,4-CYCLOHEXADIENE-1-CARBOXYLATE SYNTHASE"/>
    <property type="match status" value="1"/>
</dbReference>
<dbReference type="EMBL" id="PVTG01000005">
    <property type="protein sequence ID" value="PRY49632.1"/>
    <property type="molecule type" value="Genomic_DNA"/>
</dbReference>
<dbReference type="AlphaFoldDB" id="A0A2T0TVA4"/>
<dbReference type="Gene3D" id="3.40.50.1820">
    <property type="entry name" value="alpha/beta hydrolase"/>
    <property type="match status" value="1"/>
</dbReference>
<dbReference type="Pfam" id="PF00561">
    <property type="entry name" value="Abhydrolase_1"/>
    <property type="match status" value="1"/>
</dbReference>
<evidence type="ECO:0000259" key="4">
    <source>
        <dbReference type="Pfam" id="PF00561"/>
    </source>
</evidence>
<comment type="similarity">
    <text evidence="1">Belongs to the peptidase S33 family.</text>
</comment>
<protein>
    <submittedName>
        <fullName evidence="5">Alpha/beta hydrolase family protein</fullName>
    </submittedName>
</protein>
<evidence type="ECO:0000256" key="3">
    <source>
        <dbReference type="ARBA" id="ARBA00022801"/>
    </source>
</evidence>
<dbReference type="SUPFAM" id="SSF53474">
    <property type="entry name" value="alpha/beta-Hydrolases"/>
    <property type="match status" value="1"/>
</dbReference>
<evidence type="ECO:0000256" key="2">
    <source>
        <dbReference type="ARBA" id="ARBA00022729"/>
    </source>
</evidence>
<keyword evidence="2" id="KW-0732">Signal</keyword>
<keyword evidence="6" id="KW-1185">Reference proteome</keyword>
<dbReference type="InterPro" id="IPR029058">
    <property type="entry name" value="AB_hydrolase_fold"/>
</dbReference>
<keyword evidence="3 5" id="KW-0378">Hydrolase</keyword>
<gene>
    <name evidence="5" type="ORF">LY71_10576</name>
</gene>
<name>A0A2T0TVA4_9ACTN</name>
<evidence type="ECO:0000256" key="1">
    <source>
        <dbReference type="ARBA" id="ARBA00010088"/>
    </source>
</evidence>
<dbReference type="InterPro" id="IPR051601">
    <property type="entry name" value="Serine_prot/Carboxylest_S33"/>
</dbReference>
<dbReference type="OrthoDB" id="3252468at2"/>
<proteinExistence type="inferred from homology"/>
<comment type="caution">
    <text evidence="5">The sequence shown here is derived from an EMBL/GenBank/DDBJ whole genome shotgun (WGS) entry which is preliminary data.</text>
</comment>
<dbReference type="Proteomes" id="UP000239210">
    <property type="component" value="Unassembled WGS sequence"/>
</dbReference>
<dbReference type="InterPro" id="IPR000073">
    <property type="entry name" value="AB_hydrolase_1"/>
</dbReference>
<feature type="domain" description="AB hydrolase-1" evidence="4">
    <location>
        <begin position="111"/>
        <end position="476"/>
    </location>
</feature>